<proteinExistence type="predicted"/>
<evidence type="ECO:0000313" key="5">
    <source>
        <dbReference type="Proteomes" id="UP000836402"/>
    </source>
</evidence>
<feature type="compositionally biased region" description="Basic and acidic residues" evidence="1">
    <location>
        <begin position="21"/>
        <end position="40"/>
    </location>
</feature>
<dbReference type="EMBL" id="LWDD02000350">
    <property type="protein sequence ID" value="KAE8261553.1"/>
    <property type="molecule type" value="Genomic_DNA"/>
</dbReference>
<keyword evidence="5" id="KW-1185">Reference proteome</keyword>
<sequence>MPSLVRTFKPPVADEEDDKADLDSGARQREGTGDEVDMAEKTLKNVSAKFHTEAGQELTYQDSVLSIRPSPEFARNQWHAAHSLPTAQEQRSLAADQRMDVDPSASTYASPQASSTHATPSFGDKLQSFWAG</sequence>
<comment type="caution">
    <text evidence="3">The sequence shown here is derived from an EMBL/GenBank/DDBJ whole genome shotgun (WGS) entry which is preliminary data.</text>
</comment>
<evidence type="ECO:0000256" key="1">
    <source>
        <dbReference type="SAM" id="MobiDB-lite"/>
    </source>
</evidence>
<dbReference type="AlphaFoldDB" id="A0A177UIX8"/>
<reference evidence="3" key="1">
    <citation type="submission" date="2016-04" db="EMBL/GenBank/DDBJ databases">
        <authorList>
            <person name="Nguyen H.D."/>
            <person name="Kesanakurti P."/>
            <person name="Cullis J."/>
            <person name="Levesque C.A."/>
            <person name="Hambleton S."/>
        </authorList>
    </citation>
    <scope>NUCLEOTIDE SEQUENCE</scope>
    <source>
        <strain evidence="3">DAOMC 238032</strain>
    </source>
</reference>
<dbReference type="Proteomes" id="UP000077671">
    <property type="component" value="Unassembled WGS sequence"/>
</dbReference>
<dbReference type="EMBL" id="CAJHJG010005182">
    <property type="protein sequence ID" value="CAD6948215.1"/>
    <property type="molecule type" value="Genomic_DNA"/>
</dbReference>
<gene>
    <name evidence="3" type="ORF">A4X03_0g3162</name>
    <name evidence="2" type="ORF">JKIAZH3_G3469</name>
</gene>
<organism evidence="3 4">
    <name type="scientific">Tilletia caries</name>
    <name type="common">wheat bunt fungus</name>
    <dbReference type="NCBI Taxonomy" id="13290"/>
    <lineage>
        <taxon>Eukaryota</taxon>
        <taxon>Fungi</taxon>
        <taxon>Dikarya</taxon>
        <taxon>Basidiomycota</taxon>
        <taxon>Ustilaginomycotina</taxon>
        <taxon>Exobasidiomycetes</taxon>
        <taxon>Tilletiales</taxon>
        <taxon>Tilletiaceae</taxon>
        <taxon>Tilletia</taxon>
    </lineage>
</organism>
<feature type="region of interest" description="Disordered" evidence="1">
    <location>
        <begin position="1"/>
        <end position="40"/>
    </location>
</feature>
<protein>
    <submittedName>
        <fullName evidence="3">Uncharacterized protein</fullName>
    </submittedName>
</protein>
<reference evidence="2" key="3">
    <citation type="submission" date="2020-10" db="EMBL/GenBank/DDBJ databases">
        <authorList>
            <person name="Sedaghatjoo S."/>
        </authorList>
    </citation>
    <scope>NUCLEOTIDE SEQUENCE</scope>
    <source>
        <strain evidence="2">AZH3</strain>
    </source>
</reference>
<dbReference type="Proteomes" id="UP000836402">
    <property type="component" value="Unassembled WGS sequence"/>
</dbReference>
<feature type="region of interest" description="Disordered" evidence="1">
    <location>
        <begin position="76"/>
        <end position="132"/>
    </location>
</feature>
<evidence type="ECO:0000313" key="3">
    <source>
        <dbReference type="EMBL" id="KAE8261553.1"/>
    </source>
</evidence>
<evidence type="ECO:0000313" key="2">
    <source>
        <dbReference type="EMBL" id="CAD6948215.1"/>
    </source>
</evidence>
<reference evidence="3" key="2">
    <citation type="journal article" date="2019" name="IMA Fungus">
        <title>Genome sequencing and comparison of five Tilletia species to identify candidate genes for the detection of regulated species infecting wheat.</title>
        <authorList>
            <person name="Nguyen H.D.T."/>
            <person name="Sultana T."/>
            <person name="Kesanakurti P."/>
            <person name="Hambleton S."/>
        </authorList>
    </citation>
    <scope>NUCLEOTIDE SEQUENCE</scope>
    <source>
        <strain evidence="3">DAOMC 238032</strain>
    </source>
</reference>
<evidence type="ECO:0000313" key="4">
    <source>
        <dbReference type="Proteomes" id="UP000077671"/>
    </source>
</evidence>
<name>A0A177UIX8_9BASI</name>
<feature type="compositionally biased region" description="Polar residues" evidence="1">
    <location>
        <begin position="104"/>
        <end position="119"/>
    </location>
</feature>
<accession>A0A177UIX8</accession>